<dbReference type="AlphaFoldDB" id="A0A2U8QTY7"/>
<dbReference type="PANTHER" id="PTHR22550">
    <property type="entry name" value="SPORE GERMINATION PROTEIN"/>
    <property type="match status" value="1"/>
</dbReference>
<dbReference type="InterPro" id="IPR036465">
    <property type="entry name" value="vWFA_dom_sf"/>
</dbReference>
<evidence type="ECO:0000256" key="1">
    <source>
        <dbReference type="ARBA" id="ARBA00022475"/>
    </source>
</evidence>
<dbReference type="InterPro" id="IPR033881">
    <property type="entry name" value="vWA_BatA_type"/>
</dbReference>
<dbReference type="SUPFAM" id="SSF53300">
    <property type="entry name" value="vWA-like"/>
    <property type="match status" value="1"/>
</dbReference>
<evidence type="ECO:0000313" key="7">
    <source>
        <dbReference type="EMBL" id="AWM13549.1"/>
    </source>
</evidence>
<keyword evidence="3 5" id="KW-1133">Transmembrane helix</keyword>
<evidence type="ECO:0000256" key="5">
    <source>
        <dbReference type="SAM" id="Phobius"/>
    </source>
</evidence>
<keyword evidence="1" id="KW-1003">Cell membrane</keyword>
<dbReference type="Gene3D" id="3.40.50.410">
    <property type="entry name" value="von Willebrand factor, type A domain"/>
    <property type="match status" value="1"/>
</dbReference>
<gene>
    <name evidence="7" type="ORF">DI487_06545</name>
</gene>
<evidence type="ECO:0000313" key="8">
    <source>
        <dbReference type="Proteomes" id="UP000245429"/>
    </source>
</evidence>
<name>A0A2U8QTY7_9FLAO</name>
<dbReference type="PROSITE" id="PS50234">
    <property type="entry name" value="VWFA"/>
    <property type="match status" value="1"/>
</dbReference>
<dbReference type="RefSeq" id="WP_109568917.1">
    <property type="nucleotide sequence ID" value="NZ_CP029463.1"/>
</dbReference>
<feature type="transmembrane region" description="Helical" evidence="5">
    <location>
        <begin position="309"/>
        <end position="326"/>
    </location>
</feature>
<dbReference type="PANTHER" id="PTHR22550:SF5">
    <property type="entry name" value="LEUCINE ZIPPER PROTEIN 4"/>
    <property type="match status" value="1"/>
</dbReference>
<evidence type="ECO:0000256" key="2">
    <source>
        <dbReference type="ARBA" id="ARBA00022692"/>
    </source>
</evidence>
<dbReference type="InterPro" id="IPR002035">
    <property type="entry name" value="VWF_A"/>
</dbReference>
<dbReference type="Proteomes" id="UP000245429">
    <property type="component" value="Chromosome"/>
</dbReference>
<evidence type="ECO:0000256" key="3">
    <source>
        <dbReference type="ARBA" id="ARBA00022989"/>
    </source>
</evidence>
<dbReference type="InterPro" id="IPR024163">
    <property type="entry name" value="Aerotolerance_reg_N"/>
</dbReference>
<keyword evidence="4 5" id="KW-0472">Membrane</keyword>
<dbReference type="SMART" id="SM00327">
    <property type="entry name" value="VWA"/>
    <property type="match status" value="1"/>
</dbReference>
<dbReference type="EMBL" id="CP029463">
    <property type="protein sequence ID" value="AWM13549.1"/>
    <property type="molecule type" value="Genomic_DNA"/>
</dbReference>
<evidence type="ECO:0000256" key="4">
    <source>
        <dbReference type="ARBA" id="ARBA00023136"/>
    </source>
</evidence>
<keyword evidence="8" id="KW-1185">Reference proteome</keyword>
<dbReference type="InterPro" id="IPR050768">
    <property type="entry name" value="UPF0353/GerABKA_families"/>
</dbReference>
<evidence type="ECO:0000259" key="6">
    <source>
        <dbReference type="PROSITE" id="PS50234"/>
    </source>
</evidence>
<dbReference type="Pfam" id="PF07584">
    <property type="entry name" value="BatA"/>
    <property type="match status" value="1"/>
</dbReference>
<keyword evidence="2 5" id="KW-0812">Transmembrane</keyword>
<dbReference type="KEGG" id="fse:DI487_06545"/>
<dbReference type="Pfam" id="PF00092">
    <property type="entry name" value="VWA"/>
    <property type="match status" value="1"/>
</dbReference>
<sequence length="335" mass="37637">MTNVTFLHPEFFWLFLALPLAIAWYFFKRKEQTATLKISSIRPFQNSGTLLAKLRPLLLVMRLLALSAIIVALARPRSVDVSAKSRVTKGIDIVMAIDVSGSMLARDLKPNRLEALKRVASKFIEDRINDRIGLVVYAGESYTRTPVTSDKAMVQQSLNTIEYDDTVLADGTGIGVGLATAINRLKDSKAKSRIIILLTDGVNNAGTIDPRMAADIAKEYGIKVYTIGIGTNGTAPFPYAKDPRNGQFLFRNMPVEIDENLMKEIAKTTEGKYFRATSNKKLEEIYTEINKLETTEVEEKKYFNYDEKFKPYVLFALILLGLEMLLKNTVFRGFL</sequence>
<proteinExistence type="predicted"/>
<organism evidence="7 8">
    <name type="scientific">Flavobacterium sediminis</name>
    <dbReference type="NCBI Taxonomy" id="2201181"/>
    <lineage>
        <taxon>Bacteria</taxon>
        <taxon>Pseudomonadati</taxon>
        <taxon>Bacteroidota</taxon>
        <taxon>Flavobacteriia</taxon>
        <taxon>Flavobacteriales</taxon>
        <taxon>Flavobacteriaceae</taxon>
        <taxon>Flavobacterium</taxon>
    </lineage>
</organism>
<feature type="domain" description="VWFA" evidence="6">
    <location>
        <begin position="92"/>
        <end position="289"/>
    </location>
</feature>
<feature type="transmembrane region" description="Helical" evidence="5">
    <location>
        <begin position="6"/>
        <end position="27"/>
    </location>
</feature>
<accession>A0A2U8QTY7</accession>
<dbReference type="OrthoDB" id="6206554at2"/>
<reference evidence="7 8" key="1">
    <citation type="submission" date="2018-05" db="EMBL/GenBank/DDBJ databases">
        <title>Flavobacterium sp. MEBiC07310.</title>
        <authorList>
            <person name="Baek K."/>
        </authorList>
    </citation>
    <scope>NUCLEOTIDE SEQUENCE [LARGE SCALE GENOMIC DNA]</scope>
    <source>
        <strain evidence="7 8">MEBiC07310</strain>
    </source>
</reference>
<dbReference type="CDD" id="cd01467">
    <property type="entry name" value="vWA_BatA_type"/>
    <property type="match status" value="1"/>
</dbReference>
<protein>
    <submittedName>
        <fullName evidence="7">Aerotolerance regulator BatA</fullName>
    </submittedName>
</protein>